<keyword evidence="1" id="KW-0812">Transmembrane</keyword>
<dbReference type="EMBL" id="LAZR01016251">
    <property type="protein sequence ID" value="KKM05307.1"/>
    <property type="molecule type" value="Genomic_DNA"/>
</dbReference>
<reference evidence="2" key="1">
    <citation type="journal article" date="2015" name="Nature">
        <title>Complex archaea that bridge the gap between prokaryotes and eukaryotes.</title>
        <authorList>
            <person name="Spang A."/>
            <person name="Saw J.H."/>
            <person name="Jorgensen S.L."/>
            <person name="Zaremba-Niedzwiedzka K."/>
            <person name="Martijn J."/>
            <person name="Lind A.E."/>
            <person name="van Eijk R."/>
            <person name="Schleper C."/>
            <person name="Guy L."/>
            <person name="Ettema T.J."/>
        </authorList>
    </citation>
    <scope>NUCLEOTIDE SEQUENCE</scope>
</reference>
<name>A0A0F9HQ22_9ZZZZ</name>
<organism evidence="2">
    <name type="scientific">marine sediment metagenome</name>
    <dbReference type="NCBI Taxonomy" id="412755"/>
    <lineage>
        <taxon>unclassified sequences</taxon>
        <taxon>metagenomes</taxon>
        <taxon>ecological metagenomes</taxon>
    </lineage>
</organism>
<dbReference type="AlphaFoldDB" id="A0A0F9HQ22"/>
<dbReference type="InterPro" id="IPR043713">
    <property type="entry name" value="DUF5654"/>
</dbReference>
<feature type="non-terminal residue" evidence="2">
    <location>
        <position position="1"/>
    </location>
</feature>
<feature type="transmembrane region" description="Helical" evidence="1">
    <location>
        <begin position="27"/>
        <end position="46"/>
    </location>
</feature>
<keyword evidence="1" id="KW-0472">Membrane</keyword>
<accession>A0A0F9HQ22</accession>
<gene>
    <name evidence="2" type="ORF">LCGC14_1755480</name>
</gene>
<sequence>LVWRDAIKEFINTLVANFSINGSPGLITFYTAIITTIIAAVGIVLITKWSVQTEKKV</sequence>
<evidence type="ECO:0000313" key="2">
    <source>
        <dbReference type="EMBL" id="KKM05307.1"/>
    </source>
</evidence>
<evidence type="ECO:0000256" key="1">
    <source>
        <dbReference type="SAM" id="Phobius"/>
    </source>
</evidence>
<proteinExistence type="predicted"/>
<keyword evidence="1" id="KW-1133">Transmembrane helix</keyword>
<dbReference type="Pfam" id="PF18898">
    <property type="entry name" value="DUF5654"/>
    <property type="match status" value="1"/>
</dbReference>
<comment type="caution">
    <text evidence="2">The sequence shown here is derived from an EMBL/GenBank/DDBJ whole genome shotgun (WGS) entry which is preliminary data.</text>
</comment>
<protein>
    <submittedName>
        <fullName evidence="2">Uncharacterized protein</fullName>
    </submittedName>
</protein>